<gene>
    <name evidence="7" type="ORF">ACFQ2F_00770</name>
</gene>
<accession>A0ABW3J5D9</accession>
<dbReference type="InterPro" id="IPR016181">
    <property type="entry name" value="Acyl_CoA_acyltransferase"/>
</dbReference>
<dbReference type="PRINTS" id="PR01549">
    <property type="entry name" value="AUTOINDCRSYN"/>
</dbReference>
<dbReference type="PANTHER" id="PTHR39322:SF1">
    <property type="entry name" value="ISOVALERYL-HOMOSERINE LACTONE SYNTHASE"/>
    <property type="match status" value="1"/>
</dbReference>
<evidence type="ECO:0000313" key="8">
    <source>
        <dbReference type="Proteomes" id="UP001597102"/>
    </source>
</evidence>
<keyword evidence="4 5" id="KW-0071">Autoinducer synthesis</keyword>
<keyword evidence="2 6" id="KW-0808">Transferase</keyword>
<organism evidence="7 8">
    <name type="scientific">Methyloligella solikamskensis</name>
    <dbReference type="NCBI Taxonomy" id="1177756"/>
    <lineage>
        <taxon>Bacteria</taxon>
        <taxon>Pseudomonadati</taxon>
        <taxon>Pseudomonadota</taxon>
        <taxon>Alphaproteobacteria</taxon>
        <taxon>Hyphomicrobiales</taxon>
        <taxon>Hyphomicrobiaceae</taxon>
        <taxon>Methyloligella</taxon>
    </lineage>
</organism>
<dbReference type="RefSeq" id="WP_379084262.1">
    <property type="nucleotide sequence ID" value="NZ_JBHTJO010000001.1"/>
</dbReference>
<evidence type="ECO:0000256" key="4">
    <source>
        <dbReference type="ARBA" id="ARBA00022929"/>
    </source>
</evidence>
<dbReference type="Proteomes" id="UP001597102">
    <property type="component" value="Unassembled WGS sequence"/>
</dbReference>
<sequence length="219" mass="24817">MDNVSQSYRAVFCRAKDDPHTVYGLQRFRKALFVDELGWDLATFGDRESDQFDTDAAIHCALMRGDEIMGGFRAIPTNNSYLVKDVFPQLATLRAYPSRADVWEISRFGVAPCTERLHLARVLYSLMFRFGYSRRATALVALADLTYERFLTRLGIRTRRYGPPQIIGTDRSGRQLRAVAGEIPLQDQAGEKFQTLLSLANKLDVQDETLVRGSERISA</sequence>
<keyword evidence="8" id="KW-1185">Reference proteome</keyword>
<name>A0ABW3J5D9_9HYPH</name>
<dbReference type="Gene3D" id="3.40.630.30">
    <property type="match status" value="1"/>
</dbReference>
<evidence type="ECO:0000256" key="1">
    <source>
        <dbReference type="ARBA" id="ARBA00022654"/>
    </source>
</evidence>
<dbReference type="Pfam" id="PF00765">
    <property type="entry name" value="Autoind_synth"/>
    <property type="match status" value="1"/>
</dbReference>
<reference evidence="8" key="1">
    <citation type="journal article" date="2019" name="Int. J. Syst. Evol. Microbiol.">
        <title>The Global Catalogue of Microorganisms (GCM) 10K type strain sequencing project: providing services to taxonomists for standard genome sequencing and annotation.</title>
        <authorList>
            <consortium name="The Broad Institute Genomics Platform"/>
            <consortium name="The Broad Institute Genome Sequencing Center for Infectious Disease"/>
            <person name="Wu L."/>
            <person name="Ma J."/>
        </authorList>
    </citation>
    <scope>NUCLEOTIDE SEQUENCE [LARGE SCALE GENOMIC DNA]</scope>
    <source>
        <strain evidence="8">CCUG 61697</strain>
    </source>
</reference>
<dbReference type="EC" id="2.3.1.184" evidence="6"/>
<evidence type="ECO:0000313" key="7">
    <source>
        <dbReference type="EMBL" id="MFD0985628.1"/>
    </source>
</evidence>
<evidence type="ECO:0000256" key="5">
    <source>
        <dbReference type="PROSITE-ProRule" id="PRU00533"/>
    </source>
</evidence>
<comment type="catalytic activity">
    <reaction evidence="6">
        <text>a fatty acyl-[ACP] + S-adenosyl-L-methionine = an N-acyl-L-homoserine lactone + S-methyl-5'-thioadenosine + holo-[ACP] + H(+)</text>
        <dbReference type="Rhea" id="RHEA:10096"/>
        <dbReference type="Rhea" id="RHEA-COMP:9685"/>
        <dbReference type="Rhea" id="RHEA-COMP:14125"/>
        <dbReference type="ChEBI" id="CHEBI:15378"/>
        <dbReference type="ChEBI" id="CHEBI:17509"/>
        <dbReference type="ChEBI" id="CHEBI:55474"/>
        <dbReference type="ChEBI" id="CHEBI:59789"/>
        <dbReference type="ChEBI" id="CHEBI:64479"/>
        <dbReference type="ChEBI" id="CHEBI:138651"/>
        <dbReference type="EC" id="2.3.1.184"/>
    </reaction>
</comment>
<dbReference type="EMBL" id="JBHTJO010000001">
    <property type="protein sequence ID" value="MFD0985628.1"/>
    <property type="molecule type" value="Genomic_DNA"/>
</dbReference>
<keyword evidence="3 6" id="KW-0949">S-adenosyl-L-methionine</keyword>
<comment type="caution">
    <text evidence="7">The sequence shown here is derived from an EMBL/GenBank/DDBJ whole genome shotgun (WGS) entry which is preliminary data.</text>
</comment>
<evidence type="ECO:0000256" key="2">
    <source>
        <dbReference type="ARBA" id="ARBA00022679"/>
    </source>
</evidence>
<dbReference type="SUPFAM" id="SSF55729">
    <property type="entry name" value="Acyl-CoA N-acyltransferases (Nat)"/>
    <property type="match status" value="1"/>
</dbReference>
<proteinExistence type="inferred from homology"/>
<dbReference type="InterPro" id="IPR001690">
    <property type="entry name" value="Autoind_synthase"/>
</dbReference>
<evidence type="ECO:0000256" key="3">
    <source>
        <dbReference type="ARBA" id="ARBA00022691"/>
    </source>
</evidence>
<protein>
    <recommendedName>
        <fullName evidence="6">Acyl-homoserine-lactone synthase</fullName>
        <ecNumber evidence="6">2.3.1.184</ecNumber>
    </recommendedName>
    <alternativeName>
        <fullName evidence="6">Autoinducer synthesis protein</fullName>
    </alternativeName>
</protein>
<comment type="similarity">
    <text evidence="5 6">Belongs to the autoinducer synthase family.</text>
</comment>
<dbReference type="PANTHER" id="PTHR39322">
    <property type="entry name" value="ACYL-HOMOSERINE-LACTONE SYNTHASE"/>
    <property type="match status" value="1"/>
</dbReference>
<evidence type="ECO:0000256" key="6">
    <source>
        <dbReference type="RuleBase" id="RU361135"/>
    </source>
</evidence>
<keyword evidence="1 5" id="KW-0673">Quorum sensing</keyword>
<dbReference type="PROSITE" id="PS51187">
    <property type="entry name" value="AUTOINDUCER_SYNTH_2"/>
    <property type="match status" value="1"/>
</dbReference>